<dbReference type="AlphaFoldDB" id="A0A175RE96"/>
<protein>
    <submittedName>
        <fullName evidence="1">Uncharacterized protein</fullName>
    </submittedName>
</protein>
<comment type="caution">
    <text evidence="1">The sequence shown here is derived from an EMBL/GenBank/DDBJ whole genome shotgun (WGS) entry which is preliminary data.</text>
</comment>
<organism evidence="1 2">
    <name type="scientific">Aureimonas ureilytica</name>
    <dbReference type="NCBI Taxonomy" id="401562"/>
    <lineage>
        <taxon>Bacteria</taxon>
        <taxon>Pseudomonadati</taxon>
        <taxon>Pseudomonadota</taxon>
        <taxon>Alphaproteobacteria</taxon>
        <taxon>Hyphomicrobiales</taxon>
        <taxon>Aurantimonadaceae</taxon>
        <taxon>Aureimonas</taxon>
    </lineage>
</organism>
<sequence>MAYNAFDVDGISRMGRTTSTDGVTWTLKASDLMFDRIAGAWDAVKLYRPCIYDTGDGVMRLLYNALGGTENIGYAEFGTIWNASKWTPNYQGQARQHIENGALRFEETQSSNPGNYFMMTSAYKPGDNIVVEARAKLLAFHDSGYAEVAPIHLSGNRPFPSNPAPAHFLFVSANSKDVRHQNAYAPSGGWPWGSEDVVLGSLPTMGAYHRYRTTLRSDSKDWEVLSDAGVSLGKVSGNTDNPLTNDLPLAFGLHGASMDLDFIFARKHMATPPSVSVGAVNAVSRADL</sequence>
<evidence type="ECO:0000313" key="2">
    <source>
        <dbReference type="Proteomes" id="UP000078272"/>
    </source>
</evidence>
<dbReference type="Gene3D" id="2.115.10.20">
    <property type="entry name" value="Glycosyl hydrolase domain, family 43"/>
    <property type="match status" value="1"/>
</dbReference>
<dbReference type="PATRIC" id="fig|401562.3.peg.4270"/>
<dbReference type="SUPFAM" id="SSF75005">
    <property type="entry name" value="Arabinanase/levansucrase/invertase"/>
    <property type="match status" value="1"/>
</dbReference>
<proteinExistence type="predicted"/>
<accession>A0A175RE96</accession>
<evidence type="ECO:0000313" key="1">
    <source>
        <dbReference type="EMBL" id="KTQ97766.1"/>
    </source>
</evidence>
<dbReference type="InterPro" id="IPR023296">
    <property type="entry name" value="Glyco_hydro_beta-prop_sf"/>
</dbReference>
<reference evidence="1 2" key="1">
    <citation type="journal article" date="2016" name="Front. Microbiol.">
        <title>Genomic Resource of Rice Seed Associated Bacteria.</title>
        <authorList>
            <person name="Midha S."/>
            <person name="Bansal K."/>
            <person name="Sharma S."/>
            <person name="Kumar N."/>
            <person name="Patil P.P."/>
            <person name="Chaudhry V."/>
            <person name="Patil P.B."/>
        </authorList>
    </citation>
    <scope>NUCLEOTIDE SEQUENCE [LARGE SCALE GENOMIC DNA]</scope>
    <source>
        <strain evidence="1 2">NS226</strain>
    </source>
</reference>
<gene>
    <name evidence="1" type="ORF">NS226_03750</name>
</gene>
<dbReference type="Proteomes" id="UP000078272">
    <property type="component" value="Unassembled WGS sequence"/>
</dbReference>
<name>A0A175RE96_9HYPH</name>
<dbReference type="EMBL" id="LDPZ01000006">
    <property type="protein sequence ID" value="KTQ97766.1"/>
    <property type="molecule type" value="Genomic_DNA"/>
</dbReference>